<gene>
    <name evidence="1" type="ORF">HBO43_22295</name>
</gene>
<dbReference type="Proteomes" id="UP000552560">
    <property type="component" value="Unassembled WGS sequence"/>
</dbReference>
<name>A0A7Y0ZWK4_PSEVE</name>
<evidence type="ECO:0000313" key="2">
    <source>
        <dbReference type="Proteomes" id="UP000552560"/>
    </source>
</evidence>
<dbReference type="RefSeq" id="WP_169850687.1">
    <property type="nucleotide sequence ID" value="NZ_JAAQWE010000025.1"/>
</dbReference>
<evidence type="ECO:0000313" key="1">
    <source>
        <dbReference type="EMBL" id="NMX99324.1"/>
    </source>
</evidence>
<proteinExistence type="predicted"/>
<dbReference type="EMBL" id="JAAQWE010000025">
    <property type="protein sequence ID" value="NMX99324.1"/>
    <property type="molecule type" value="Genomic_DNA"/>
</dbReference>
<sequence length="202" mass="22265">MKKTKKQTEELPTATIDQAHFEKFANGPLLLKCFEVVKDATEFVDEGGTILHADDTYVSFIEAYWALKVLFQRETGLDAKLIAEKRIENLRAALFSGGEPEPIVLGSPKVERLVLLEEPYFNQFDNLTLAAMSYNDTDEAHDQFSGSGDTPLDADATWNVSVSILNANTALRVLVLRLSGGTLNDMAQIVAHISNPKGEAIH</sequence>
<protein>
    <submittedName>
        <fullName evidence="1">Uncharacterized protein</fullName>
    </submittedName>
</protein>
<organism evidence="1 2">
    <name type="scientific">Pseudomonas veronii</name>
    <dbReference type="NCBI Taxonomy" id="76761"/>
    <lineage>
        <taxon>Bacteria</taxon>
        <taxon>Pseudomonadati</taxon>
        <taxon>Pseudomonadota</taxon>
        <taxon>Gammaproteobacteria</taxon>
        <taxon>Pseudomonadales</taxon>
        <taxon>Pseudomonadaceae</taxon>
        <taxon>Pseudomonas</taxon>
    </lineage>
</organism>
<comment type="caution">
    <text evidence="1">The sequence shown here is derived from an EMBL/GenBank/DDBJ whole genome shotgun (WGS) entry which is preliminary data.</text>
</comment>
<reference evidence="1 2" key="1">
    <citation type="journal article" date="2020" name="Front. Microbiol.">
        <title>Genetic Organization of the aprX-lipA2 Operon Affects the Proteolytic Potential of Pseudomonas Species in Milk.</title>
        <authorList>
            <person name="Maier C."/>
            <person name="Huptas C."/>
            <person name="von Neubeck M."/>
            <person name="Scherer S."/>
            <person name="Wenning M."/>
            <person name="Lucking G."/>
        </authorList>
    </citation>
    <scope>NUCLEOTIDE SEQUENCE [LARGE SCALE GENOMIC DNA]</scope>
    <source>
        <strain evidence="1 2">WS 4671</strain>
    </source>
</reference>
<accession>A0A7Y0ZWK4</accession>
<dbReference type="AlphaFoldDB" id="A0A7Y0ZWK4"/>